<name>X1NB87_9ZZZZ</name>
<evidence type="ECO:0000313" key="1">
    <source>
        <dbReference type="EMBL" id="GAI40898.1"/>
    </source>
</evidence>
<comment type="caution">
    <text evidence="1">The sequence shown here is derived from an EMBL/GenBank/DDBJ whole genome shotgun (WGS) entry which is preliminary data.</text>
</comment>
<organism evidence="1">
    <name type="scientific">marine sediment metagenome</name>
    <dbReference type="NCBI Taxonomy" id="412755"/>
    <lineage>
        <taxon>unclassified sequences</taxon>
        <taxon>metagenomes</taxon>
        <taxon>ecological metagenomes</taxon>
    </lineage>
</organism>
<protein>
    <submittedName>
        <fullName evidence="1">Uncharacterized protein</fullName>
    </submittedName>
</protein>
<proteinExistence type="predicted"/>
<dbReference type="AlphaFoldDB" id="X1NB87"/>
<reference evidence="1" key="1">
    <citation type="journal article" date="2014" name="Front. Microbiol.">
        <title>High frequency of phylogenetically diverse reductive dehalogenase-homologous genes in deep subseafloor sedimentary metagenomes.</title>
        <authorList>
            <person name="Kawai M."/>
            <person name="Futagami T."/>
            <person name="Toyoda A."/>
            <person name="Takaki Y."/>
            <person name="Nishi S."/>
            <person name="Hori S."/>
            <person name="Arai W."/>
            <person name="Tsubouchi T."/>
            <person name="Morono Y."/>
            <person name="Uchiyama I."/>
            <person name="Ito T."/>
            <person name="Fujiyama A."/>
            <person name="Inagaki F."/>
            <person name="Takami H."/>
        </authorList>
    </citation>
    <scope>NUCLEOTIDE SEQUENCE</scope>
    <source>
        <strain evidence="1">Expedition CK06-06</strain>
    </source>
</reference>
<accession>X1NB87</accession>
<sequence length="113" mass="12793">MKQGSEALLREELDNLKHISGLGSALSLVWAPDPGKALSGEVKGSNVYIYDESEKKALDTLRHEFFDYCISKAIQPYRHVTNTLIKLLNENAYKQKEEVVEGLRKIAFTESKH</sequence>
<dbReference type="EMBL" id="BARV01029080">
    <property type="protein sequence ID" value="GAI40898.1"/>
    <property type="molecule type" value="Genomic_DNA"/>
</dbReference>
<gene>
    <name evidence="1" type="ORF">S06H3_46436</name>
</gene>